<organism evidence="8 9">
    <name type="scientific">Ziziphus jujuba var. spinosa</name>
    <dbReference type="NCBI Taxonomy" id="714518"/>
    <lineage>
        <taxon>Eukaryota</taxon>
        <taxon>Viridiplantae</taxon>
        <taxon>Streptophyta</taxon>
        <taxon>Embryophyta</taxon>
        <taxon>Tracheophyta</taxon>
        <taxon>Spermatophyta</taxon>
        <taxon>Magnoliopsida</taxon>
        <taxon>eudicotyledons</taxon>
        <taxon>Gunneridae</taxon>
        <taxon>Pentapetalae</taxon>
        <taxon>rosids</taxon>
        <taxon>fabids</taxon>
        <taxon>Rosales</taxon>
        <taxon>Rhamnaceae</taxon>
        <taxon>Paliureae</taxon>
        <taxon>Ziziphus</taxon>
    </lineage>
</organism>
<dbReference type="GO" id="GO:0140566">
    <property type="term" value="F:histone reader activity"/>
    <property type="evidence" value="ECO:0007669"/>
    <property type="project" value="InterPro"/>
</dbReference>
<feature type="region of interest" description="Disordered" evidence="6">
    <location>
        <begin position="202"/>
        <end position="230"/>
    </location>
</feature>
<name>A0A978VEY6_ZIZJJ</name>
<dbReference type="Proteomes" id="UP000813462">
    <property type="component" value="Unassembled WGS sequence"/>
</dbReference>
<evidence type="ECO:0000313" key="8">
    <source>
        <dbReference type="EMBL" id="KAH7528925.1"/>
    </source>
</evidence>
<feature type="region of interest" description="Disordered" evidence="6">
    <location>
        <begin position="569"/>
        <end position="589"/>
    </location>
</feature>
<evidence type="ECO:0000256" key="4">
    <source>
        <dbReference type="ARBA" id="ARBA00023015"/>
    </source>
</evidence>
<dbReference type="GO" id="GO:0034244">
    <property type="term" value="P:negative regulation of transcription elongation by RNA polymerase II"/>
    <property type="evidence" value="ECO:0007669"/>
    <property type="project" value="InterPro"/>
</dbReference>
<evidence type="ECO:0000259" key="7">
    <source>
        <dbReference type="Pfam" id="PF23121"/>
    </source>
</evidence>
<dbReference type="PANTHER" id="PTHR33304:SF36">
    <property type="entry name" value="GB|AAF26970.1-RELATED"/>
    <property type="match status" value="1"/>
</dbReference>
<dbReference type="InterPro" id="IPR049914">
    <property type="entry name" value="PHD1-3/5-6"/>
</dbReference>
<dbReference type="EMBL" id="JAEACU010000005">
    <property type="protein sequence ID" value="KAH7528925.1"/>
    <property type="molecule type" value="Genomic_DNA"/>
</dbReference>
<evidence type="ECO:0000256" key="1">
    <source>
        <dbReference type="ARBA" id="ARBA00022723"/>
    </source>
</evidence>
<keyword evidence="3" id="KW-0862">Zinc</keyword>
<accession>A0A978VEY6</accession>
<dbReference type="GO" id="GO:0008270">
    <property type="term" value="F:zinc ion binding"/>
    <property type="evidence" value="ECO:0007669"/>
    <property type="project" value="UniProtKB-KW"/>
</dbReference>
<gene>
    <name evidence="8" type="ORF">FEM48_Zijuj05G0129400</name>
</gene>
<proteinExistence type="predicted"/>
<feature type="compositionally biased region" description="Polar residues" evidence="6">
    <location>
        <begin position="220"/>
        <end position="230"/>
    </location>
</feature>
<evidence type="ECO:0000256" key="3">
    <source>
        <dbReference type="ARBA" id="ARBA00022833"/>
    </source>
</evidence>
<keyword evidence="1" id="KW-0479">Metal-binding</keyword>
<evidence type="ECO:0000256" key="6">
    <source>
        <dbReference type="SAM" id="MobiDB-lite"/>
    </source>
</evidence>
<dbReference type="Pfam" id="PF23121">
    <property type="entry name" value="SPOC_AIPP2"/>
    <property type="match status" value="1"/>
</dbReference>
<comment type="caution">
    <text evidence="8">The sequence shown here is derived from an EMBL/GenBank/DDBJ whole genome shotgun (WGS) entry which is preliminary data.</text>
</comment>
<keyword evidence="4" id="KW-0805">Transcription regulation</keyword>
<evidence type="ECO:0000256" key="5">
    <source>
        <dbReference type="ARBA" id="ARBA00023163"/>
    </source>
</evidence>
<dbReference type="PANTHER" id="PTHR33304">
    <property type="match status" value="1"/>
</dbReference>
<protein>
    <recommendedName>
        <fullName evidence="7">AIPP2-like SPOC-like domain-containing protein</fullName>
    </recommendedName>
</protein>
<sequence length="589" mass="66308">METHLGQPCEICGVDGYAELIATCIKCNVTSEHVYCMLKVRKEGPHDWVCESCSPPESARKEEALGSPHVLHGDGEQLSAPSKVHYTSSLQAHSKRPKHAATSKVKFIPTEEVIRLSSGGTTRTTLSPKRGFSNFKASMSRTTPIKSKILTLISPVKKRPRYGSMRILSQIDQHTSQNLKETRETKAPAYAKEYESKKELNAVLPAKEVNSTKANEEKGTNNASSASSKSIRCLSMTKTKAPAYAKEYESKKELNAVLPAKEVNSTKANEEKGTNNASSASSKSIRCLSMTSRNIFNAAEQKNADFEEKHLANILPFLHVYRTYFPALRVTWKWLLSDMLHIVVRQKCYVLSDMVLFWFKLQKQRSNRLVPLLKVLSFFRGSFILGMDTSGESLGAYQAQPPSRVHWKAYKFAQTMPPVLHFKLLPQFELLRNNCLDLQDIALYFFPVDDIERSGQNQEWLFEHMEIQNLMMRSCVEDVELLIFTSKQLNVDSQNVMMMLKTERFLFGVFRSVQTVHDKFPIPTASKELPFPTPQCVSDDRVNSDDSRTVDMEIDMLGGKNVGTLDIIARKEPSTQTSTGPANGSEIQS</sequence>
<dbReference type="Gene3D" id="3.30.40.10">
    <property type="entry name" value="Zinc/RING finger domain, C3HC4 (zinc finger)"/>
    <property type="match status" value="1"/>
</dbReference>
<feature type="domain" description="AIPP2-like SPOC-like" evidence="7">
    <location>
        <begin position="380"/>
        <end position="510"/>
    </location>
</feature>
<feature type="compositionally biased region" description="Polar residues" evidence="6">
    <location>
        <begin position="574"/>
        <end position="589"/>
    </location>
</feature>
<reference evidence="8" key="1">
    <citation type="journal article" date="2021" name="Front. Plant Sci.">
        <title>Chromosome-Scale Genome Assembly for Chinese Sour Jujube and Insights Into Its Genome Evolution and Domestication Signature.</title>
        <authorList>
            <person name="Shen L.-Y."/>
            <person name="Luo H."/>
            <person name="Wang X.-L."/>
            <person name="Wang X.-M."/>
            <person name="Qiu X.-J."/>
            <person name="Liu H."/>
            <person name="Zhou S.-S."/>
            <person name="Jia K.-H."/>
            <person name="Nie S."/>
            <person name="Bao Y.-T."/>
            <person name="Zhang R.-G."/>
            <person name="Yun Q.-Z."/>
            <person name="Chai Y.-H."/>
            <person name="Lu J.-Y."/>
            <person name="Li Y."/>
            <person name="Zhao S.-W."/>
            <person name="Mao J.-F."/>
            <person name="Jia S.-G."/>
            <person name="Mao Y.-M."/>
        </authorList>
    </citation>
    <scope>NUCLEOTIDE SEQUENCE</scope>
    <source>
        <strain evidence="8">AT0</strain>
        <tissue evidence="8">Leaf</tissue>
    </source>
</reference>
<keyword evidence="2" id="KW-0863">Zinc-finger</keyword>
<dbReference type="InterPro" id="IPR013083">
    <property type="entry name" value="Znf_RING/FYVE/PHD"/>
</dbReference>
<keyword evidence="5" id="KW-0804">Transcription</keyword>
<dbReference type="InterPro" id="IPR056280">
    <property type="entry name" value="AIPP2-like_SPOC"/>
</dbReference>
<evidence type="ECO:0000313" key="9">
    <source>
        <dbReference type="Proteomes" id="UP000813462"/>
    </source>
</evidence>
<evidence type="ECO:0000256" key="2">
    <source>
        <dbReference type="ARBA" id="ARBA00022771"/>
    </source>
</evidence>
<dbReference type="AlphaFoldDB" id="A0A978VEY6"/>